<dbReference type="AlphaFoldDB" id="A0A415KIU1"/>
<evidence type="ECO:0000313" key="1">
    <source>
        <dbReference type="EMBL" id="RHL36174.1"/>
    </source>
</evidence>
<evidence type="ECO:0000313" key="2">
    <source>
        <dbReference type="Proteomes" id="UP000284495"/>
    </source>
</evidence>
<sequence length="179" mass="20487">MKQNKLLYIMPECFVDTNLIEYLLNSGVNHQHCCSKVVGQLNSTFADKFAIGIIDKDKVQLGYIRECDTIAQTEHLTLMKHRERHQYLITIAPAVDKFVLDSAEEQKVDVGAFGLPSELKEFTDESKRVSSNSDPRFKSLFAVIKDNCEIRSLKKTLKYLCDNKYSSDSEQLRKIFVGN</sequence>
<proteinExistence type="predicted"/>
<organism evidence="1 2">
    <name type="scientific">Bacteroides xylanisolvens</name>
    <dbReference type="NCBI Taxonomy" id="371601"/>
    <lineage>
        <taxon>Bacteria</taxon>
        <taxon>Pseudomonadati</taxon>
        <taxon>Bacteroidota</taxon>
        <taxon>Bacteroidia</taxon>
        <taxon>Bacteroidales</taxon>
        <taxon>Bacteroidaceae</taxon>
        <taxon>Bacteroides</taxon>
    </lineage>
</organism>
<gene>
    <name evidence="1" type="ORF">DW027_15180</name>
</gene>
<accession>A0A415KIU1</accession>
<name>A0A415KIU1_9BACE</name>
<dbReference type="RefSeq" id="WP_118219166.1">
    <property type="nucleotide sequence ID" value="NZ_JAQEAW010000014.1"/>
</dbReference>
<dbReference type="Proteomes" id="UP000284495">
    <property type="component" value="Unassembled WGS sequence"/>
</dbReference>
<protein>
    <submittedName>
        <fullName evidence="1">Uncharacterized protein</fullName>
    </submittedName>
</protein>
<comment type="caution">
    <text evidence="1">The sequence shown here is derived from an EMBL/GenBank/DDBJ whole genome shotgun (WGS) entry which is preliminary data.</text>
</comment>
<dbReference type="EMBL" id="QROO01000019">
    <property type="protein sequence ID" value="RHL36174.1"/>
    <property type="molecule type" value="Genomic_DNA"/>
</dbReference>
<reference evidence="1 2" key="1">
    <citation type="submission" date="2018-08" db="EMBL/GenBank/DDBJ databases">
        <title>A genome reference for cultivated species of the human gut microbiota.</title>
        <authorList>
            <person name="Zou Y."/>
            <person name="Xue W."/>
            <person name="Luo G."/>
        </authorList>
    </citation>
    <scope>NUCLEOTIDE SEQUENCE [LARGE SCALE GENOMIC DNA]</scope>
    <source>
        <strain evidence="1 2">AF38-2</strain>
    </source>
</reference>